<organism evidence="2 3">
    <name type="scientific">Acinetobacter phage Acj61</name>
    <dbReference type="NCBI Taxonomy" id="760732"/>
    <lineage>
        <taxon>Viruses</taxon>
        <taxon>Duplodnaviria</taxon>
        <taxon>Heunggongvirae</taxon>
        <taxon>Uroviricota</taxon>
        <taxon>Caudoviricetes</taxon>
        <taxon>Pantevenvirales</taxon>
        <taxon>Straboviridae</taxon>
        <taxon>Twarogvirinae</taxon>
        <taxon>Lasallevirus</taxon>
        <taxon>Lasallevirus Acj61</taxon>
        <taxon>Acinetobacter virus Acj61</taxon>
    </lineage>
</organism>
<keyword evidence="3" id="KW-1185">Reference proteome</keyword>
<dbReference type="GeneID" id="9926120"/>
<dbReference type="RefSeq" id="YP_004009847.1">
    <property type="nucleotide sequence ID" value="NC_014661.1"/>
</dbReference>
<sequence>MSELIKTKFRASYGLDAAGEKVVNVALADRTVMTDGVNVAYLIQENTLQKYDPTRSYPEGFAVIYQNRTWTAVRDTPNPAGPFDELYWKALRSDPKWIPINAGVRALEVGNYIAVDTAPGNDVELTLPSNAQTGDTIVVKDIGGRTGYASVIIKAGQQSIIDRGKQLQQAQMTVPYSEYVFVFVNRLWHLYNGSEADGVKYVTTAGLGELQASDVVVRQYDRLQPIKVRFPKYANSGDIIYFMGMNNINALEPYYHLELETADANSSIFEPGVKSRVIYRSLSGYFVFDSSTKTWILFDSDTTDRLRTVSGDTNLFPNETVSVVGTNNTDPSSLTLTLPKNVDAGAQITVALNYMRRGQTVNIATLAPDMILTSKELMQFPKRSKYPPEGNWVNTNKLTFNGAADYPPIITFAYIPMGPVGAPPVLGQWMVVENVPQLERVDPSTDATRARLGVIALATQDQANLNHEDITDASREIAITPETLANRTANKTRRGIARISTDAENQYPTNDSRYLDDVIVTPKMLNNKQATEIMRGIAEIADQGEANGSTDDARIITAKKLDARRANPDMAGVAPVVRAGGAPVTGTGKTRDDKGTLIYDFDDYSNIVTPKTLREYIATTLSLGSVYIATNAEVIAGTATDAKHPIVVTPADLHSKTATEARIGFSEIATQDETNAGTDDFRFITPRKLAGRGSSETMTGVVRIATQGEFDAGVLDNVFSSPLKVKTHFNSTARTTVDQTSGLRESGTLWGQYSLNILQSTEAQRGSLRVASQALTDAGVDDLTAVTPKKLQAKKATEAVEGIVQIADNAVTAAGASNSRAVSPQSLKYVMQDHIDWEATTTRRGTVKMTEGALTWSGNDTQGNTKPVDQFFKSGYAISPFEFISTLSHYLPIKGKAFDSDLLDGIDSTQFIRRDIDQVVDGALTLNKTLTTKNVVASGNSTVTIGTTGSGVLNDDQDKLLLTPPTHTAGPWKFAINDGALSTLKIKYGATATPVEFGSEGDTKFNGNVTISKALNVGTTLTVTNNINTASGLYAINSKPVVQIASNVSTFGDTSISTSIRSSDANAITAVDGTGGYVIVTSKNMQTQLNPLYVRRDGSTMSGRLTSTAPSVFAIPQTSAAIRDPLDASNFGTWTTEITTDTLYKQLPGYVVPVPDLNNDTGEPTGFIKEYKEFAGPGTLSQFGSSASNGSGTYQMWAPRPTVTTDNHQAQTFYMRSWNTVKGQFDGWGRVYTSNNPPTANEIGAMSDNGSIFSSLKIRDWIQIGNVRIYADPLSRSVKFDWID</sequence>
<evidence type="ECO:0000313" key="2">
    <source>
        <dbReference type="EMBL" id="ADG36195.1"/>
    </source>
</evidence>
<dbReference type="Proteomes" id="UP000008730">
    <property type="component" value="Segment"/>
</dbReference>
<reference evidence="2 3" key="1">
    <citation type="journal article" date="2010" name="Virol. J.">
        <title>Genomes of the T4-related bacteriophages as windows on microbial genome evolution.</title>
        <authorList>
            <person name="Petrov V.M."/>
            <person name="Ratnayaka S."/>
            <person name="Nolan J.M."/>
            <person name="Miller E.S."/>
            <person name="Karam J.D."/>
        </authorList>
    </citation>
    <scope>NUCLEOTIDE SEQUENCE [LARGE SCALE GENOMIC DNA]</scope>
</reference>
<evidence type="ECO:0000259" key="1">
    <source>
        <dbReference type="Pfam" id="PF21560"/>
    </source>
</evidence>
<gene>
    <name evidence="2" type="primary">34</name>
    <name evidence="2" type="ORF">Acj61p230</name>
</gene>
<evidence type="ECO:0000313" key="3">
    <source>
        <dbReference type="Proteomes" id="UP000008730"/>
    </source>
</evidence>
<dbReference type="EMBL" id="GU911519">
    <property type="protein sequence ID" value="ADG36195.1"/>
    <property type="molecule type" value="Genomic_DNA"/>
</dbReference>
<name>E5E4L1_9CAUD</name>
<protein>
    <submittedName>
        <fullName evidence="2">Gp34 long tail fiber proximal subunit</fullName>
    </submittedName>
</protein>
<dbReference type="KEGG" id="vg:9926120"/>
<accession>E5E4L1</accession>
<dbReference type="Pfam" id="PF21560">
    <property type="entry name" value="Gp34_2nd"/>
    <property type="match status" value="1"/>
</dbReference>
<proteinExistence type="predicted"/>
<feature type="domain" description="Long-tail fiber proximal subunit" evidence="1">
    <location>
        <begin position="1128"/>
        <end position="1232"/>
    </location>
</feature>
<dbReference type="InterPro" id="IPR048391">
    <property type="entry name" value="Gp34_dom"/>
</dbReference>